<proteinExistence type="predicted"/>
<sequence>MKKYLTLIVIAISVLTVISGLTQVFMPAMVLKIIGADITESTRHLFGIVGMFMALFGGMLVHAIYSTHTSKVVVLWCALQKLGAFVAVSLGVMNGLFSWMALGVAVFDLFSGLLFLYYMKTLPSE</sequence>
<dbReference type="RefSeq" id="WP_258423549.1">
    <property type="nucleotide sequence ID" value="NZ_JANSUY010000009.1"/>
</dbReference>
<accession>A0A9X2P7E3</accession>
<evidence type="ECO:0000256" key="1">
    <source>
        <dbReference type="SAM" id="Phobius"/>
    </source>
</evidence>
<reference evidence="2" key="1">
    <citation type="submission" date="2022-08" db="EMBL/GenBank/DDBJ databases">
        <authorList>
            <person name="Zhang D."/>
        </authorList>
    </citation>
    <scope>NUCLEOTIDE SEQUENCE</scope>
    <source>
        <strain evidence="2">XJ19-11</strain>
    </source>
</reference>
<keyword evidence="1" id="KW-0472">Membrane</keyword>
<organism evidence="2 3">
    <name type="scientific">Aquiflexum gelatinilyticum</name>
    <dbReference type="NCBI Taxonomy" id="2961943"/>
    <lineage>
        <taxon>Bacteria</taxon>
        <taxon>Pseudomonadati</taxon>
        <taxon>Bacteroidota</taxon>
        <taxon>Cytophagia</taxon>
        <taxon>Cytophagales</taxon>
        <taxon>Cyclobacteriaceae</taxon>
        <taxon>Aquiflexum</taxon>
    </lineage>
</organism>
<keyword evidence="1" id="KW-0812">Transmembrane</keyword>
<name>A0A9X2P7E3_9BACT</name>
<evidence type="ECO:0000313" key="2">
    <source>
        <dbReference type="EMBL" id="MCR9015688.1"/>
    </source>
</evidence>
<dbReference type="Proteomes" id="UP001142175">
    <property type="component" value="Unassembled WGS sequence"/>
</dbReference>
<evidence type="ECO:0000313" key="3">
    <source>
        <dbReference type="Proteomes" id="UP001142175"/>
    </source>
</evidence>
<protein>
    <submittedName>
        <fullName evidence="2">Patatin</fullName>
    </submittedName>
</protein>
<keyword evidence="3" id="KW-1185">Reference proteome</keyword>
<keyword evidence="1" id="KW-1133">Transmembrane helix</keyword>
<gene>
    <name evidence="2" type="ORF">NU887_11635</name>
</gene>
<dbReference type="EMBL" id="JANSUY010000009">
    <property type="protein sequence ID" value="MCR9015688.1"/>
    <property type="molecule type" value="Genomic_DNA"/>
</dbReference>
<feature type="transmembrane region" description="Helical" evidence="1">
    <location>
        <begin position="99"/>
        <end position="119"/>
    </location>
</feature>
<feature type="transmembrane region" description="Helical" evidence="1">
    <location>
        <begin position="72"/>
        <end position="93"/>
    </location>
</feature>
<dbReference type="AlphaFoldDB" id="A0A9X2P7E3"/>
<feature type="transmembrane region" description="Helical" evidence="1">
    <location>
        <begin position="44"/>
        <end position="65"/>
    </location>
</feature>
<comment type="caution">
    <text evidence="2">The sequence shown here is derived from an EMBL/GenBank/DDBJ whole genome shotgun (WGS) entry which is preliminary data.</text>
</comment>